<evidence type="ECO:0000256" key="12">
    <source>
        <dbReference type="RuleBase" id="RU363112"/>
    </source>
</evidence>
<keyword evidence="11 12" id="KW-0472">Membrane</keyword>
<dbReference type="InterPro" id="IPR007315">
    <property type="entry name" value="PIG-V/Gpi18"/>
</dbReference>
<evidence type="ECO:0000256" key="6">
    <source>
        <dbReference type="ARBA" id="ARBA00022676"/>
    </source>
</evidence>
<feature type="transmembrane region" description="Helical" evidence="12">
    <location>
        <begin position="7"/>
        <end position="26"/>
    </location>
</feature>
<dbReference type="AlphaFoldDB" id="A0A9W6YR46"/>
<keyword evidence="6 12" id="KW-0328">Glycosyltransferase</keyword>
<feature type="transmembrane region" description="Helical" evidence="12">
    <location>
        <begin position="386"/>
        <end position="404"/>
    </location>
</feature>
<dbReference type="GO" id="GO:0006506">
    <property type="term" value="P:GPI anchor biosynthetic process"/>
    <property type="evidence" value="ECO:0007669"/>
    <property type="project" value="UniProtKB-KW"/>
</dbReference>
<feature type="transmembrane region" description="Helical" evidence="12">
    <location>
        <begin position="198"/>
        <end position="223"/>
    </location>
</feature>
<evidence type="ECO:0000256" key="3">
    <source>
        <dbReference type="ARBA" id="ARBA00008698"/>
    </source>
</evidence>
<dbReference type="OrthoDB" id="10252502at2759"/>
<reference evidence="13" key="1">
    <citation type="submission" date="2023-04" db="EMBL/GenBank/DDBJ databases">
        <title>Ambrosiozyma monospora NBRC 1965.</title>
        <authorList>
            <person name="Ichikawa N."/>
            <person name="Sato H."/>
            <person name="Tonouchi N."/>
        </authorList>
    </citation>
    <scope>NUCLEOTIDE SEQUENCE</scope>
    <source>
        <strain evidence="13">NBRC 1965</strain>
    </source>
</reference>
<keyword evidence="14" id="KW-1185">Reference proteome</keyword>
<evidence type="ECO:0000256" key="5">
    <source>
        <dbReference type="ARBA" id="ARBA00022502"/>
    </source>
</evidence>
<sequence length="407" mass="47429">MNIKALGNILGTFLFIKSLQLTIVYFSPLQFDTSSSILLDEYQNDLHELPAWLQPLCSQLLQKLVVWDSVYFTKLSLSNITFEHEWVFGPLWWRLISYFNLQNFYWNLILSVVLSNLFHFLSCLIMYPLTFLFFQWEKKSMDVAQLATVCSLLTVIQPSGIFSTTNYSESASQFFCFLGLYLRKVAFTRGKLQNKLTYLFSGTCFAIAFGFRSNCLLYGTVFLVDLWHFNFKHPLPSIMSIIAGTQIFAALMYSVWLPYSIYCPERGEWCESLTKSLTSYAQSHYWNVGFLKYFTTSNIPLFLIAAPSLSIILLSIVYFHKHADVRSVWIVSTIYWFVQLFFMHIQIVNRVSTFIPLHIWFIGHISLSKGINEPYLFSKQFSTVVINWWIIWILVQTALYSCFLPPA</sequence>
<dbReference type="Proteomes" id="UP001165063">
    <property type="component" value="Unassembled WGS sequence"/>
</dbReference>
<evidence type="ECO:0000313" key="13">
    <source>
        <dbReference type="EMBL" id="GMG19342.1"/>
    </source>
</evidence>
<keyword evidence="10 12" id="KW-1133">Transmembrane helix</keyword>
<accession>A0A9W6YR46</accession>
<dbReference type="PANTHER" id="PTHR12468">
    <property type="entry name" value="GPI MANNOSYLTRANSFERASE 2"/>
    <property type="match status" value="1"/>
</dbReference>
<dbReference type="Pfam" id="PF04188">
    <property type="entry name" value="Mannosyl_trans2"/>
    <property type="match status" value="2"/>
</dbReference>
<comment type="caution">
    <text evidence="12">Lacks conserved residue(s) required for the propagation of feature annotation.</text>
</comment>
<dbReference type="EC" id="2.4.1.-" evidence="12"/>
<keyword evidence="5 12" id="KW-0337">GPI-anchor biosynthesis</keyword>
<comment type="subcellular location">
    <subcellularLocation>
        <location evidence="1 12">Endoplasmic reticulum membrane</location>
        <topology evidence="1 12">Multi-pass membrane protein</topology>
    </subcellularLocation>
</comment>
<feature type="transmembrane region" description="Helical" evidence="12">
    <location>
        <begin position="325"/>
        <end position="342"/>
    </location>
</feature>
<comment type="similarity">
    <text evidence="3 12">Belongs to the PIGV family.</text>
</comment>
<evidence type="ECO:0000256" key="1">
    <source>
        <dbReference type="ARBA" id="ARBA00004477"/>
    </source>
</evidence>
<feature type="transmembrane region" description="Helical" evidence="12">
    <location>
        <begin position="235"/>
        <end position="256"/>
    </location>
</feature>
<feature type="transmembrane region" description="Helical" evidence="12">
    <location>
        <begin position="299"/>
        <end position="319"/>
    </location>
</feature>
<dbReference type="GO" id="GO:0004376">
    <property type="term" value="F:GPI mannosyltransferase activity"/>
    <property type="evidence" value="ECO:0007669"/>
    <property type="project" value="InterPro"/>
</dbReference>
<dbReference type="EMBL" id="BSXU01000108">
    <property type="protein sequence ID" value="GMG19342.1"/>
    <property type="molecule type" value="Genomic_DNA"/>
</dbReference>
<dbReference type="GO" id="GO:0000009">
    <property type="term" value="F:alpha-1,6-mannosyltransferase activity"/>
    <property type="evidence" value="ECO:0007669"/>
    <property type="project" value="InterPro"/>
</dbReference>
<dbReference type="GO" id="GO:0005789">
    <property type="term" value="C:endoplasmic reticulum membrane"/>
    <property type="evidence" value="ECO:0007669"/>
    <property type="project" value="UniProtKB-SubCell"/>
</dbReference>
<gene>
    <name evidence="13" type="ORF">Amon01_000039400</name>
</gene>
<comment type="function">
    <text evidence="12">Mannosyltransferase involved in glycosylphosphatidylinositol-anchor biosynthesis.</text>
</comment>
<protein>
    <recommendedName>
        <fullName evidence="4 12">GPI mannosyltransferase 2</fullName>
        <ecNumber evidence="12">2.4.1.-</ecNumber>
    </recommendedName>
</protein>
<evidence type="ECO:0000313" key="14">
    <source>
        <dbReference type="Proteomes" id="UP001165063"/>
    </source>
</evidence>
<organism evidence="13 14">
    <name type="scientific">Ambrosiozyma monospora</name>
    <name type="common">Yeast</name>
    <name type="synonym">Endomycopsis monosporus</name>
    <dbReference type="NCBI Taxonomy" id="43982"/>
    <lineage>
        <taxon>Eukaryota</taxon>
        <taxon>Fungi</taxon>
        <taxon>Dikarya</taxon>
        <taxon>Ascomycota</taxon>
        <taxon>Saccharomycotina</taxon>
        <taxon>Pichiomycetes</taxon>
        <taxon>Pichiales</taxon>
        <taxon>Pichiaceae</taxon>
        <taxon>Ambrosiozyma</taxon>
    </lineage>
</organism>
<evidence type="ECO:0000256" key="10">
    <source>
        <dbReference type="ARBA" id="ARBA00022989"/>
    </source>
</evidence>
<dbReference type="PANTHER" id="PTHR12468:SF2">
    <property type="entry name" value="GPI MANNOSYLTRANSFERASE 2"/>
    <property type="match status" value="1"/>
</dbReference>
<keyword evidence="7 12" id="KW-0808">Transferase</keyword>
<comment type="pathway">
    <text evidence="2 12">Glycolipid biosynthesis; glycosylphosphatidylinositol-anchor biosynthesis.</text>
</comment>
<name>A0A9W6YR46_AMBMO</name>
<keyword evidence="9 12" id="KW-0256">Endoplasmic reticulum</keyword>
<comment type="caution">
    <text evidence="13">The sequence shown here is derived from an EMBL/GenBank/DDBJ whole genome shotgun (WGS) entry which is preliminary data.</text>
</comment>
<evidence type="ECO:0000256" key="8">
    <source>
        <dbReference type="ARBA" id="ARBA00022692"/>
    </source>
</evidence>
<evidence type="ECO:0000256" key="2">
    <source>
        <dbReference type="ARBA" id="ARBA00004687"/>
    </source>
</evidence>
<evidence type="ECO:0000256" key="9">
    <source>
        <dbReference type="ARBA" id="ARBA00022824"/>
    </source>
</evidence>
<dbReference type="GO" id="GO:0031501">
    <property type="term" value="C:mannosyltransferase complex"/>
    <property type="evidence" value="ECO:0007669"/>
    <property type="project" value="TreeGrafter"/>
</dbReference>
<keyword evidence="8 12" id="KW-0812">Transmembrane</keyword>
<proteinExistence type="inferred from homology"/>
<feature type="transmembrane region" description="Helical" evidence="12">
    <location>
        <begin position="104"/>
        <end position="134"/>
    </location>
</feature>
<evidence type="ECO:0000256" key="4">
    <source>
        <dbReference type="ARBA" id="ARBA00013795"/>
    </source>
</evidence>
<evidence type="ECO:0000256" key="11">
    <source>
        <dbReference type="ARBA" id="ARBA00023136"/>
    </source>
</evidence>
<evidence type="ECO:0000256" key="7">
    <source>
        <dbReference type="ARBA" id="ARBA00022679"/>
    </source>
</evidence>